<evidence type="ECO:0000259" key="3">
    <source>
        <dbReference type="PROSITE" id="PS50404"/>
    </source>
</evidence>
<dbReference type="Gene3D" id="3.40.30.10">
    <property type="entry name" value="Glutaredoxin"/>
    <property type="match status" value="1"/>
</dbReference>
<evidence type="ECO:0008006" key="7">
    <source>
        <dbReference type="Google" id="ProtNLM"/>
    </source>
</evidence>
<feature type="domain" description="GST C-terminal" evidence="4">
    <location>
        <begin position="145"/>
        <end position="283"/>
    </location>
</feature>
<dbReference type="Gene3D" id="1.20.1050.10">
    <property type="match status" value="1"/>
</dbReference>
<dbReference type="InterPro" id="IPR040079">
    <property type="entry name" value="Glutathione_S-Trfase"/>
</dbReference>
<accession>A0AAN9UT91</accession>
<organism evidence="5 6">
    <name type="scientific">Diatrype stigma</name>
    <dbReference type="NCBI Taxonomy" id="117547"/>
    <lineage>
        <taxon>Eukaryota</taxon>
        <taxon>Fungi</taxon>
        <taxon>Dikarya</taxon>
        <taxon>Ascomycota</taxon>
        <taxon>Pezizomycotina</taxon>
        <taxon>Sordariomycetes</taxon>
        <taxon>Xylariomycetidae</taxon>
        <taxon>Xylariales</taxon>
        <taxon>Diatrypaceae</taxon>
        <taxon>Diatrype</taxon>
    </lineage>
</organism>
<dbReference type="Pfam" id="PF02798">
    <property type="entry name" value="GST_N"/>
    <property type="match status" value="1"/>
</dbReference>
<evidence type="ECO:0000313" key="5">
    <source>
        <dbReference type="EMBL" id="KAK7753598.1"/>
    </source>
</evidence>
<dbReference type="CDD" id="cd03048">
    <property type="entry name" value="GST_N_Ure2p_like"/>
    <property type="match status" value="1"/>
</dbReference>
<evidence type="ECO:0000313" key="6">
    <source>
        <dbReference type="Proteomes" id="UP001320420"/>
    </source>
</evidence>
<dbReference type="InterPro" id="IPR036282">
    <property type="entry name" value="Glutathione-S-Trfase_C_sf"/>
</dbReference>
<name>A0AAN9UT91_9PEZI</name>
<feature type="region of interest" description="Disordered" evidence="2">
    <location>
        <begin position="15"/>
        <end position="37"/>
    </location>
</feature>
<feature type="domain" description="GST N-terminal" evidence="3">
    <location>
        <begin position="46"/>
        <end position="134"/>
    </location>
</feature>
<dbReference type="SFLD" id="SFLDG01151">
    <property type="entry name" value="Main.2:_Nu-like"/>
    <property type="match status" value="1"/>
</dbReference>
<dbReference type="InterPro" id="IPR010987">
    <property type="entry name" value="Glutathione-S-Trfase_C-like"/>
</dbReference>
<gene>
    <name evidence="5" type="ORF">SLS62_004456</name>
</gene>
<dbReference type="PANTHER" id="PTHR44051:SF6">
    <property type="entry name" value="GLUTATHIONE S-TRANSFERASE II"/>
    <property type="match status" value="1"/>
</dbReference>
<sequence length="319" mass="34814">MLALNPKEYLGASYSTAAKSGPSSASPPASSSQDVEMSEPTGLIAKSGIELLTFGTPNGYKISILLEELKEAYGLEYTWQSVNITKGTQKQPWFTAVNPNGRIPALVDHDRGGLRVFEGLAILNYLARTYDREHRLSFDPAGADAGAEFAEAESWTAWQHGGLGPMQGQANHFLRFAPPGDDGNKIPYAVQRYVGETERLYGVLEARLAEPRREYVAGAGPAGRFSVADISILGWADVAAFAGVDLPARFPRVRAWLDRCRSRPAVRRGFAVPFESSLSNAKLAAAEAEGDPEKRRAAEETRKLIRESKEKFGYKYSSP</sequence>
<evidence type="ECO:0000259" key="4">
    <source>
        <dbReference type="PROSITE" id="PS50405"/>
    </source>
</evidence>
<dbReference type="PROSITE" id="PS50405">
    <property type="entry name" value="GST_CTER"/>
    <property type="match status" value="1"/>
</dbReference>
<dbReference type="SFLD" id="SFLDG00358">
    <property type="entry name" value="Main_(cytGST)"/>
    <property type="match status" value="1"/>
</dbReference>
<feature type="compositionally biased region" description="Low complexity" evidence="2">
    <location>
        <begin position="15"/>
        <end position="32"/>
    </location>
</feature>
<dbReference type="SUPFAM" id="SSF52833">
    <property type="entry name" value="Thioredoxin-like"/>
    <property type="match status" value="1"/>
</dbReference>
<proteinExistence type="inferred from homology"/>
<dbReference type="Pfam" id="PF13410">
    <property type="entry name" value="GST_C_2"/>
    <property type="match status" value="1"/>
</dbReference>
<reference evidence="5 6" key="1">
    <citation type="submission" date="2024-02" db="EMBL/GenBank/DDBJ databases">
        <title>De novo assembly and annotation of 12 fungi associated with fruit tree decline syndrome in Ontario, Canada.</title>
        <authorList>
            <person name="Sulman M."/>
            <person name="Ellouze W."/>
            <person name="Ilyukhin E."/>
        </authorList>
    </citation>
    <scope>NUCLEOTIDE SEQUENCE [LARGE SCALE GENOMIC DNA]</scope>
    <source>
        <strain evidence="5 6">M11/M66-122</strain>
    </source>
</reference>
<dbReference type="InterPro" id="IPR036249">
    <property type="entry name" value="Thioredoxin-like_sf"/>
</dbReference>
<dbReference type="SFLD" id="SFLDS00019">
    <property type="entry name" value="Glutathione_Transferase_(cytos"/>
    <property type="match status" value="1"/>
</dbReference>
<comment type="similarity">
    <text evidence="1">Belongs to the GST superfamily.</text>
</comment>
<keyword evidence="6" id="KW-1185">Reference proteome</keyword>
<evidence type="ECO:0000256" key="1">
    <source>
        <dbReference type="ARBA" id="ARBA00007409"/>
    </source>
</evidence>
<dbReference type="AlphaFoldDB" id="A0AAN9UT91"/>
<comment type="caution">
    <text evidence="5">The sequence shown here is derived from an EMBL/GenBank/DDBJ whole genome shotgun (WGS) entry which is preliminary data.</text>
</comment>
<protein>
    <recommendedName>
        <fullName evidence="7">Glutathione S-transferase II</fullName>
    </recommendedName>
</protein>
<dbReference type="PANTHER" id="PTHR44051">
    <property type="entry name" value="GLUTATHIONE S-TRANSFERASE-RELATED"/>
    <property type="match status" value="1"/>
</dbReference>
<evidence type="ECO:0000256" key="2">
    <source>
        <dbReference type="SAM" id="MobiDB-lite"/>
    </source>
</evidence>
<dbReference type="InterPro" id="IPR004045">
    <property type="entry name" value="Glutathione_S-Trfase_N"/>
</dbReference>
<dbReference type="Proteomes" id="UP001320420">
    <property type="component" value="Unassembled WGS sequence"/>
</dbReference>
<dbReference type="PROSITE" id="PS50404">
    <property type="entry name" value="GST_NTER"/>
    <property type="match status" value="1"/>
</dbReference>
<dbReference type="EMBL" id="JAKJXP020000027">
    <property type="protein sequence ID" value="KAK7753598.1"/>
    <property type="molecule type" value="Genomic_DNA"/>
</dbReference>
<dbReference type="SUPFAM" id="SSF47616">
    <property type="entry name" value="GST C-terminal domain-like"/>
    <property type="match status" value="1"/>
</dbReference>